<dbReference type="GO" id="GO:0005787">
    <property type="term" value="C:signal peptidase complex"/>
    <property type="evidence" value="ECO:0007669"/>
    <property type="project" value="TreeGrafter"/>
</dbReference>
<dbReference type="HOGENOM" id="CLU_089996_0_0_1"/>
<evidence type="ECO:0000256" key="6">
    <source>
        <dbReference type="ARBA" id="ARBA00021755"/>
    </source>
</evidence>
<dbReference type="KEGG" id="olu:OSTLU_87247"/>
<dbReference type="EC" id="3.4.21.89" evidence="4"/>
<dbReference type="Gene3D" id="2.10.109.10">
    <property type="entry name" value="Umud Fragment, subunit A"/>
    <property type="match status" value="1"/>
</dbReference>
<evidence type="ECO:0000256" key="1">
    <source>
        <dbReference type="ARBA" id="ARBA00000677"/>
    </source>
</evidence>
<dbReference type="NCBIfam" id="TIGR02228">
    <property type="entry name" value="sigpep_I_arch"/>
    <property type="match status" value="1"/>
</dbReference>
<keyword evidence="8 12" id="KW-0812">Transmembrane</keyword>
<proteinExistence type="inferred from homology"/>
<evidence type="ECO:0000256" key="10">
    <source>
        <dbReference type="ARBA" id="ARBA00023136"/>
    </source>
</evidence>
<dbReference type="InterPro" id="IPR001733">
    <property type="entry name" value="Peptidase_S26B"/>
</dbReference>
<accession>A4RXD0</accession>
<evidence type="ECO:0000256" key="4">
    <source>
        <dbReference type="ARBA" id="ARBA00013208"/>
    </source>
</evidence>
<keyword evidence="15" id="KW-1185">Reference proteome</keyword>
<dbReference type="CDD" id="cd06530">
    <property type="entry name" value="S26_SPase_I"/>
    <property type="match status" value="1"/>
</dbReference>
<reference evidence="14 15" key="1">
    <citation type="journal article" date="2007" name="Proc. Natl. Acad. Sci. U.S.A.">
        <title>The tiny eukaryote Ostreococcus provides genomic insights into the paradox of plankton speciation.</title>
        <authorList>
            <person name="Palenik B."/>
            <person name="Grimwood J."/>
            <person name="Aerts A."/>
            <person name="Rouze P."/>
            <person name="Salamov A."/>
            <person name="Putnam N."/>
            <person name="Dupont C."/>
            <person name="Jorgensen R."/>
            <person name="Derelle E."/>
            <person name="Rombauts S."/>
            <person name="Zhou K."/>
            <person name="Otillar R."/>
            <person name="Merchant S.S."/>
            <person name="Podell S."/>
            <person name="Gaasterland T."/>
            <person name="Napoli C."/>
            <person name="Gendler K."/>
            <person name="Manuell A."/>
            <person name="Tai V."/>
            <person name="Vallon O."/>
            <person name="Piganeau G."/>
            <person name="Jancek S."/>
            <person name="Heijde M."/>
            <person name="Jabbari K."/>
            <person name="Bowler C."/>
            <person name="Lohr M."/>
            <person name="Robbens S."/>
            <person name="Werner G."/>
            <person name="Dubchak I."/>
            <person name="Pazour G.J."/>
            <person name="Ren Q."/>
            <person name="Paulsen I."/>
            <person name="Delwiche C."/>
            <person name="Schmutz J."/>
            <person name="Rokhsar D."/>
            <person name="Van de Peer Y."/>
            <person name="Moreau H."/>
            <person name="Grigoriev I.V."/>
        </authorList>
    </citation>
    <scope>NUCLEOTIDE SEQUENCE [LARGE SCALE GENOMIC DNA]</scope>
    <source>
        <strain evidence="14 15">CCE9901</strain>
    </source>
</reference>
<dbReference type="InterPro" id="IPR015927">
    <property type="entry name" value="Peptidase_S24_S26A/B/C"/>
</dbReference>
<sequence>MTRGRANARDVATTRSPVRRARDAVVDAIVSLSHGTGRQTALQWLSLALIVASALMVWKSLMLFTQSESPVVVVLSGSMEPGLRRGDLLLLDNSRGPSEIGDVVVFNIRGRDVPIVHRILHVHANSPADVGSRLMLTKGDNNFADDGALYAPGQRWLRQDDVVGRAVVFLPHVGRLTILMNDYPWFKYGLISILGFFVVTGKD</sequence>
<dbReference type="InterPro" id="IPR019533">
    <property type="entry name" value="Peptidase_S26"/>
</dbReference>
<dbReference type="RefSeq" id="XP_001417728.1">
    <property type="nucleotide sequence ID" value="XM_001417691.1"/>
</dbReference>
<protein>
    <recommendedName>
        <fullName evidence="5">Signal peptidase complex catalytic subunit SEC11</fullName>
        <ecNumber evidence="4">3.4.21.89</ecNumber>
    </recommendedName>
    <alternativeName>
        <fullName evidence="6">Signal peptidase complex catalytic subunit sec11</fullName>
    </alternativeName>
</protein>
<evidence type="ECO:0000256" key="7">
    <source>
        <dbReference type="ARBA" id="ARBA00022670"/>
    </source>
</evidence>
<evidence type="ECO:0000256" key="2">
    <source>
        <dbReference type="ARBA" id="ARBA00004648"/>
    </source>
</evidence>
<dbReference type="MEROPS" id="S26.010"/>
<dbReference type="eggNOG" id="KOG3342">
    <property type="taxonomic scope" value="Eukaryota"/>
</dbReference>
<comment type="similarity">
    <text evidence="3">Belongs to the peptidase S26B family.</text>
</comment>
<evidence type="ECO:0000256" key="12">
    <source>
        <dbReference type="SAM" id="Phobius"/>
    </source>
</evidence>
<dbReference type="GeneID" id="5001912"/>
<evidence type="ECO:0000256" key="5">
    <source>
        <dbReference type="ARBA" id="ARBA00019685"/>
    </source>
</evidence>
<comment type="subcellular location">
    <subcellularLocation>
        <location evidence="2">Endoplasmic reticulum membrane</location>
        <topology evidence="2">Single-pass type II membrane protein</topology>
    </subcellularLocation>
</comment>
<feature type="transmembrane region" description="Helical" evidence="12">
    <location>
        <begin position="41"/>
        <end position="58"/>
    </location>
</feature>
<evidence type="ECO:0000256" key="11">
    <source>
        <dbReference type="ARBA" id="ARBA00045533"/>
    </source>
</evidence>
<dbReference type="Pfam" id="PF00717">
    <property type="entry name" value="Peptidase_S24"/>
    <property type="match status" value="1"/>
</dbReference>
<dbReference type="GO" id="GO:0009003">
    <property type="term" value="F:signal peptidase activity"/>
    <property type="evidence" value="ECO:0007669"/>
    <property type="project" value="UniProtKB-EC"/>
</dbReference>
<comment type="catalytic activity">
    <reaction evidence="1">
        <text>Cleavage of hydrophobic, N-terminal signal or leader sequences from secreted and periplasmic proteins.</text>
        <dbReference type="EC" id="3.4.21.89"/>
    </reaction>
</comment>
<feature type="domain" description="Peptidase S24/S26A/S26B/S26C" evidence="13">
    <location>
        <begin position="57"/>
        <end position="119"/>
    </location>
</feature>
<dbReference type="InterPro" id="IPR036286">
    <property type="entry name" value="LexA/Signal_pep-like_sf"/>
</dbReference>
<organism evidence="14 15">
    <name type="scientific">Ostreococcus lucimarinus (strain CCE9901)</name>
    <dbReference type="NCBI Taxonomy" id="436017"/>
    <lineage>
        <taxon>Eukaryota</taxon>
        <taxon>Viridiplantae</taxon>
        <taxon>Chlorophyta</taxon>
        <taxon>Mamiellophyceae</taxon>
        <taxon>Mamiellales</taxon>
        <taxon>Bathycoccaceae</taxon>
        <taxon>Ostreococcus</taxon>
    </lineage>
</organism>
<keyword evidence="7" id="KW-0378">Hydrolase</keyword>
<evidence type="ECO:0000256" key="9">
    <source>
        <dbReference type="ARBA" id="ARBA00022989"/>
    </source>
</evidence>
<evidence type="ECO:0000259" key="13">
    <source>
        <dbReference type="Pfam" id="PF00717"/>
    </source>
</evidence>
<dbReference type="EMBL" id="CP000585">
    <property type="protein sequence ID" value="ABO96021.1"/>
    <property type="molecule type" value="Genomic_DNA"/>
</dbReference>
<dbReference type="Proteomes" id="UP000001568">
    <property type="component" value="Chromosome 5"/>
</dbReference>
<dbReference type="PRINTS" id="PR00728">
    <property type="entry name" value="SIGNALPTASE"/>
</dbReference>
<dbReference type="STRING" id="436017.A4RXD0"/>
<dbReference type="PANTHER" id="PTHR10806:SF6">
    <property type="entry name" value="SIGNAL PEPTIDASE COMPLEX CATALYTIC SUBUNIT SEC11"/>
    <property type="match status" value="1"/>
</dbReference>
<dbReference type="GO" id="GO:0006465">
    <property type="term" value="P:signal peptide processing"/>
    <property type="evidence" value="ECO:0007669"/>
    <property type="project" value="InterPro"/>
</dbReference>
<evidence type="ECO:0000313" key="15">
    <source>
        <dbReference type="Proteomes" id="UP000001568"/>
    </source>
</evidence>
<dbReference type="PANTHER" id="PTHR10806">
    <property type="entry name" value="SIGNAL PEPTIDASE COMPLEX CATALYTIC SUBUNIT SEC11"/>
    <property type="match status" value="1"/>
</dbReference>
<name>A4RXD0_OSTLU</name>
<dbReference type="OrthoDB" id="10257561at2759"/>
<dbReference type="OMA" id="ILMNEYP"/>
<keyword evidence="10 12" id="KW-0472">Membrane</keyword>
<dbReference type="AlphaFoldDB" id="A4RXD0"/>
<dbReference type="GO" id="GO:0004252">
    <property type="term" value="F:serine-type endopeptidase activity"/>
    <property type="evidence" value="ECO:0007669"/>
    <property type="project" value="InterPro"/>
</dbReference>
<evidence type="ECO:0000256" key="3">
    <source>
        <dbReference type="ARBA" id="ARBA00011035"/>
    </source>
</evidence>
<evidence type="ECO:0000313" key="14">
    <source>
        <dbReference type="EMBL" id="ABO96021.1"/>
    </source>
</evidence>
<dbReference type="SUPFAM" id="SSF51306">
    <property type="entry name" value="LexA/Signal peptidase"/>
    <property type="match status" value="1"/>
</dbReference>
<keyword evidence="9 12" id="KW-1133">Transmembrane helix</keyword>
<gene>
    <name evidence="14" type="ORF">OSTLU_87247</name>
</gene>
<evidence type="ECO:0000256" key="8">
    <source>
        <dbReference type="ARBA" id="ARBA00022692"/>
    </source>
</evidence>
<comment type="function">
    <text evidence="11">Catalytic component of the signal peptidase complex (SPC) which catalyzes the cleavage of N-terminal signal sequences from nascent proteins as they are translocated into the lumen of the endoplasmic reticulum. Specifically cleaves N-terminal signal peptides that contain a hydrophobic alpha-helix (h-region) shorter than 18-20 amino acids.</text>
</comment>
<dbReference type="Gramene" id="ABO96021">
    <property type="protein sequence ID" value="ABO96021"/>
    <property type="gene ID" value="OSTLU_87247"/>
</dbReference>
<keyword evidence="7" id="KW-0645">Protease</keyword>